<dbReference type="PANTHER" id="PTHR13325:SF3">
    <property type="entry name" value="MEMBRANE-BOUND TRANSCRIPTION FACTOR SITE-2 PROTEASE"/>
    <property type="match status" value="1"/>
</dbReference>
<sequence length="509" mass="57051">MEGRRFRRQTRTRGQTLLPLRFTHLSNTISCWYCDLKITCFNEPIYHFGQKHSRFLRVWFTIGTGFSLSLLLGVTMVLIWESFTTSWLTRESNKLSDLFDSLLFGVNPWALRFKMSLADLGYMIVATMISVMVHEFGHAAAAASEGIQLEYIAIFLAILFPGALIAFNYELLHSKPRASSLRIYCAGIWHNAVCCAACGLALLTLPVLLSPLYTHGDGPMVTEVSPSSPLSGYLSPRDVIISLEGTKISSAIDWMEITNSLERRSMASPNFDDMKGYLTINRTYCAPKSLVENCEKISSASNRSACPVEHVAFLSIPCFDLNSHSDSTGYCLSSADAVSLKSCGIMGMSESTCICSENELCLSPVQEPGVVWAEITYRNPYNHQCNSSTSDVSEENCQKSFLYVGDAFSLAHSVRLTSYQPRFSFPFGAYIPDLLEKTCVWTFQVSLALALLNSLPVYCLDGESIFEASSSYFTVFSSRRRRLLVRVYFFWGSVITCLVFVRTLFIKFW</sequence>
<dbReference type="GO" id="GO:0031293">
    <property type="term" value="P:membrane protein intracellular domain proteolysis"/>
    <property type="evidence" value="ECO:0007669"/>
    <property type="project" value="TreeGrafter"/>
</dbReference>
<dbReference type="SUPFAM" id="SSF50156">
    <property type="entry name" value="PDZ domain-like"/>
    <property type="match status" value="1"/>
</dbReference>
<evidence type="ECO:0000256" key="5">
    <source>
        <dbReference type="ARBA" id="ARBA00023136"/>
    </source>
</evidence>
<dbReference type="GO" id="GO:0012505">
    <property type="term" value="C:endomembrane system"/>
    <property type="evidence" value="ECO:0007669"/>
    <property type="project" value="UniProtKB-SubCell"/>
</dbReference>
<dbReference type="GO" id="GO:0005737">
    <property type="term" value="C:cytoplasm"/>
    <property type="evidence" value="ECO:0007669"/>
    <property type="project" value="TreeGrafter"/>
</dbReference>
<dbReference type="PANTHER" id="PTHR13325">
    <property type="entry name" value="PROTEASE M50 MEMBRANE-BOUND TRANSCRIPTION FACTOR SITE 2 PROTEASE"/>
    <property type="match status" value="1"/>
</dbReference>
<evidence type="ECO:0000256" key="2">
    <source>
        <dbReference type="ARBA" id="ARBA00009989"/>
    </source>
</evidence>
<keyword evidence="3 7" id="KW-0812">Transmembrane</keyword>
<name>A0AAW1MQA9_SAPOF</name>
<feature type="domain" description="Peptidase M50" evidence="8">
    <location>
        <begin position="122"/>
        <end position="471"/>
    </location>
</feature>
<feature type="transmembrane region" description="Helical" evidence="7">
    <location>
        <begin position="189"/>
        <end position="209"/>
    </location>
</feature>
<evidence type="ECO:0000256" key="3">
    <source>
        <dbReference type="ARBA" id="ARBA00022692"/>
    </source>
</evidence>
<evidence type="ECO:0000313" key="9">
    <source>
        <dbReference type="EMBL" id="KAK9747762.1"/>
    </source>
</evidence>
<dbReference type="GO" id="GO:1905897">
    <property type="term" value="P:regulation of response to endoplasmic reticulum stress"/>
    <property type="evidence" value="ECO:0007669"/>
    <property type="project" value="TreeGrafter"/>
</dbReference>
<gene>
    <name evidence="9" type="ORF">RND81_02G013600</name>
</gene>
<evidence type="ECO:0000259" key="8">
    <source>
        <dbReference type="Pfam" id="PF02163"/>
    </source>
</evidence>
<evidence type="ECO:0000313" key="10">
    <source>
        <dbReference type="Proteomes" id="UP001443914"/>
    </source>
</evidence>
<keyword evidence="4 7" id="KW-1133">Transmembrane helix</keyword>
<comment type="subcellular location">
    <subcellularLocation>
        <location evidence="1">Endomembrane system</location>
        <topology evidence="1">Multi-pass membrane protein</topology>
    </subcellularLocation>
</comment>
<accession>A0AAW1MQA9</accession>
<dbReference type="InterPro" id="IPR001193">
    <property type="entry name" value="MBTPS2"/>
</dbReference>
<evidence type="ECO:0000256" key="7">
    <source>
        <dbReference type="SAM" id="Phobius"/>
    </source>
</evidence>
<feature type="transmembrane region" description="Helical" evidence="7">
    <location>
        <begin position="58"/>
        <end position="80"/>
    </location>
</feature>
<proteinExistence type="inferred from homology"/>
<dbReference type="GO" id="GO:0004222">
    <property type="term" value="F:metalloendopeptidase activity"/>
    <property type="evidence" value="ECO:0007669"/>
    <property type="project" value="InterPro"/>
</dbReference>
<evidence type="ECO:0000256" key="4">
    <source>
        <dbReference type="ARBA" id="ARBA00022989"/>
    </source>
</evidence>
<feature type="transmembrane region" description="Helical" evidence="7">
    <location>
        <begin position="149"/>
        <end position="169"/>
    </location>
</feature>
<dbReference type="InterPro" id="IPR008915">
    <property type="entry name" value="Peptidase_M50"/>
</dbReference>
<dbReference type="GO" id="GO:0016020">
    <property type="term" value="C:membrane"/>
    <property type="evidence" value="ECO:0007669"/>
    <property type="project" value="InterPro"/>
</dbReference>
<keyword evidence="5 7" id="KW-0472">Membrane</keyword>
<reference evidence="9" key="1">
    <citation type="submission" date="2024-03" db="EMBL/GenBank/DDBJ databases">
        <title>WGS assembly of Saponaria officinalis var. Norfolk2.</title>
        <authorList>
            <person name="Jenkins J."/>
            <person name="Shu S."/>
            <person name="Grimwood J."/>
            <person name="Barry K."/>
            <person name="Goodstein D."/>
            <person name="Schmutz J."/>
            <person name="Leebens-Mack J."/>
            <person name="Osbourn A."/>
        </authorList>
    </citation>
    <scope>NUCLEOTIDE SEQUENCE [LARGE SCALE GENOMIC DNA]</scope>
    <source>
        <strain evidence="9">JIC</strain>
    </source>
</reference>
<comment type="similarity">
    <text evidence="2">Belongs to the peptidase M50A family.</text>
</comment>
<dbReference type="Proteomes" id="UP001443914">
    <property type="component" value="Unassembled WGS sequence"/>
</dbReference>
<evidence type="ECO:0000256" key="6">
    <source>
        <dbReference type="ARBA" id="ARBA00032658"/>
    </source>
</evidence>
<evidence type="ECO:0000256" key="1">
    <source>
        <dbReference type="ARBA" id="ARBA00004127"/>
    </source>
</evidence>
<comment type="caution">
    <text evidence="9">The sequence shown here is derived from an EMBL/GenBank/DDBJ whole genome shotgun (WGS) entry which is preliminary data.</text>
</comment>
<dbReference type="EMBL" id="JBDFQZ010000002">
    <property type="protein sequence ID" value="KAK9747762.1"/>
    <property type="molecule type" value="Genomic_DNA"/>
</dbReference>
<feature type="transmembrane region" description="Helical" evidence="7">
    <location>
        <begin position="487"/>
        <end position="506"/>
    </location>
</feature>
<dbReference type="Pfam" id="PF02163">
    <property type="entry name" value="Peptidase_M50"/>
    <property type="match status" value="1"/>
</dbReference>
<protein>
    <recommendedName>
        <fullName evidence="6">Endopeptidase S2P</fullName>
    </recommendedName>
</protein>
<feature type="transmembrane region" description="Helical" evidence="7">
    <location>
        <begin position="120"/>
        <end position="137"/>
    </location>
</feature>
<dbReference type="AlphaFoldDB" id="A0AAW1MQA9"/>
<organism evidence="9 10">
    <name type="scientific">Saponaria officinalis</name>
    <name type="common">Common soapwort</name>
    <name type="synonym">Lychnis saponaria</name>
    <dbReference type="NCBI Taxonomy" id="3572"/>
    <lineage>
        <taxon>Eukaryota</taxon>
        <taxon>Viridiplantae</taxon>
        <taxon>Streptophyta</taxon>
        <taxon>Embryophyta</taxon>
        <taxon>Tracheophyta</taxon>
        <taxon>Spermatophyta</taxon>
        <taxon>Magnoliopsida</taxon>
        <taxon>eudicotyledons</taxon>
        <taxon>Gunneridae</taxon>
        <taxon>Pentapetalae</taxon>
        <taxon>Caryophyllales</taxon>
        <taxon>Caryophyllaceae</taxon>
        <taxon>Caryophylleae</taxon>
        <taxon>Saponaria</taxon>
    </lineage>
</organism>
<keyword evidence="10" id="KW-1185">Reference proteome</keyword>
<dbReference type="InterPro" id="IPR036034">
    <property type="entry name" value="PDZ_sf"/>
</dbReference>
<dbReference type="PRINTS" id="PR01000">
    <property type="entry name" value="SREBPS2PTASE"/>
</dbReference>